<feature type="domain" description="Nephrocystin 3-like N-terminal" evidence="4">
    <location>
        <begin position="36"/>
        <end position="202"/>
    </location>
</feature>
<feature type="non-terminal residue" evidence="5">
    <location>
        <position position="596"/>
    </location>
</feature>
<dbReference type="InterPro" id="IPR027417">
    <property type="entry name" value="P-loop_NTPase"/>
</dbReference>
<evidence type="ECO:0000313" key="6">
    <source>
        <dbReference type="Proteomes" id="UP000184499"/>
    </source>
</evidence>
<dbReference type="PANTHER" id="PTHR10039">
    <property type="entry name" value="AMELOGENIN"/>
    <property type="match status" value="1"/>
</dbReference>
<evidence type="ECO:0000313" key="5">
    <source>
        <dbReference type="EMBL" id="OJJ67524.1"/>
    </source>
</evidence>
<reference evidence="6" key="1">
    <citation type="journal article" date="2017" name="Genome Biol.">
        <title>Comparative genomics reveals high biological diversity and specific adaptations in the industrially and medically important fungal genus Aspergillus.</title>
        <authorList>
            <person name="de Vries R.P."/>
            <person name="Riley R."/>
            <person name="Wiebenga A."/>
            <person name="Aguilar-Osorio G."/>
            <person name="Amillis S."/>
            <person name="Uchima C.A."/>
            <person name="Anderluh G."/>
            <person name="Asadollahi M."/>
            <person name="Askin M."/>
            <person name="Barry K."/>
            <person name="Battaglia E."/>
            <person name="Bayram O."/>
            <person name="Benocci T."/>
            <person name="Braus-Stromeyer S.A."/>
            <person name="Caldana C."/>
            <person name="Canovas D."/>
            <person name="Cerqueira G.C."/>
            <person name="Chen F."/>
            <person name="Chen W."/>
            <person name="Choi C."/>
            <person name="Clum A."/>
            <person name="Dos Santos R.A."/>
            <person name="Damasio A.R."/>
            <person name="Diallinas G."/>
            <person name="Emri T."/>
            <person name="Fekete E."/>
            <person name="Flipphi M."/>
            <person name="Freyberg S."/>
            <person name="Gallo A."/>
            <person name="Gournas C."/>
            <person name="Habgood R."/>
            <person name="Hainaut M."/>
            <person name="Harispe M.L."/>
            <person name="Henrissat B."/>
            <person name="Hilden K.S."/>
            <person name="Hope R."/>
            <person name="Hossain A."/>
            <person name="Karabika E."/>
            <person name="Karaffa L."/>
            <person name="Karanyi Z."/>
            <person name="Krasevec N."/>
            <person name="Kuo A."/>
            <person name="Kusch H."/>
            <person name="LaButti K."/>
            <person name="Lagendijk E.L."/>
            <person name="Lapidus A."/>
            <person name="Levasseur A."/>
            <person name="Lindquist E."/>
            <person name="Lipzen A."/>
            <person name="Logrieco A.F."/>
            <person name="MacCabe A."/>
            <person name="Maekelae M.R."/>
            <person name="Malavazi I."/>
            <person name="Melin P."/>
            <person name="Meyer V."/>
            <person name="Mielnichuk N."/>
            <person name="Miskei M."/>
            <person name="Molnar A.P."/>
            <person name="Mule G."/>
            <person name="Ngan C.Y."/>
            <person name="Orejas M."/>
            <person name="Orosz E."/>
            <person name="Ouedraogo J.P."/>
            <person name="Overkamp K.M."/>
            <person name="Park H.-S."/>
            <person name="Perrone G."/>
            <person name="Piumi F."/>
            <person name="Punt P.J."/>
            <person name="Ram A.F."/>
            <person name="Ramon A."/>
            <person name="Rauscher S."/>
            <person name="Record E."/>
            <person name="Riano-Pachon D.M."/>
            <person name="Robert V."/>
            <person name="Roehrig J."/>
            <person name="Ruller R."/>
            <person name="Salamov A."/>
            <person name="Salih N.S."/>
            <person name="Samson R.A."/>
            <person name="Sandor E."/>
            <person name="Sanguinetti M."/>
            <person name="Schuetze T."/>
            <person name="Sepcic K."/>
            <person name="Shelest E."/>
            <person name="Sherlock G."/>
            <person name="Sophianopoulou V."/>
            <person name="Squina F.M."/>
            <person name="Sun H."/>
            <person name="Susca A."/>
            <person name="Todd R.B."/>
            <person name="Tsang A."/>
            <person name="Unkles S.E."/>
            <person name="van de Wiele N."/>
            <person name="van Rossen-Uffink D."/>
            <person name="Oliveira J.V."/>
            <person name="Vesth T.C."/>
            <person name="Visser J."/>
            <person name="Yu J.-H."/>
            <person name="Zhou M."/>
            <person name="Andersen M.R."/>
            <person name="Archer D.B."/>
            <person name="Baker S.E."/>
            <person name="Benoit I."/>
            <person name="Brakhage A.A."/>
            <person name="Braus G.H."/>
            <person name="Fischer R."/>
            <person name="Frisvad J.C."/>
            <person name="Goldman G.H."/>
            <person name="Houbraken J."/>
            <person name="Oakley B."/>
            <person name="Pocsi I."/>
            <person name="Scazzocchio C."/>
            <person name="Seiboth B."/>
            <person name="vanKuyk P.A."/>
            <person name="Wortman J."/>
            <person name="Dyer P.S."/>
            <person name="Grigoriev I.V."/>
        </authorList>
    </citation>
    <scope>NUCLEOTIDE SEQUENCE [LARGE SCALE GENOMIC DNA]</scope>
    <source>
        <strain evidence="6">CBS 101740 / IMI 381727 / IBT 21946</strain>
    </source>
</reference>
<dbReference type="Pfam" id="PF12796">
    <property type="entry name" value="Ank_2"/>
    <property type="match status" value="1"/>
</dbReference>
<dbReference type="InterPro" id="IPR054471">
    <property type="entry name" value="GPIID_WHD"/>
</dbReference>
<dbReference type="OrthoDB" id="195446at2759"/>
<organism evidence="5 6">
    <name type="scientific">Aspergillus brasiliensis (strain CBS 101740 / IMI 381727 / IBT 21946)</name>
    <dbReference type="NCBI Taxonomy" id="767769"/>
    <lineage>
        <taxon>Eukaryota</taxon>
        <taxon>Fungi</taxon>
        <taxon>Dikarya</taxon>
        <taxon>Ascomycota</taxon>
        <taxon>Pezizomycotina</taxon>
        <taxon>Eurotiomycetes</taxon>
        <taxon>Eurotiomycetidae</taxon>
        <taxon>Eurotiales</taxon>
        <taxon>Aspergillaceae</taxon>
        <taxon>Aspergillus</taxon>
        <taxon>Aspergillus subgen. Circumdati</taxon>
    </lineage>
</organism>
<dbReference type="InterPro" id="IPR056884">
    <property type="entry name" value="NPHP3-like_N"/>
</dbReference>
<name>A0A1L9U781_ASPBC</name>
<dbReference type="SUPFAM" id="SSF48403">
    <property type="entry name" value="Ankyrin repeat"/>
    <property type="match status" value="1"/>
</dbReference>
<protein>
    <submittedName>
        <fullName evidence="5">Uncharacterized protein</fullName>
    </submittedName>
</protein>
<dbReference type="Gene3D" id="3.40.50.300">
    <property type="entry name" value="P-loop containing nucleotide triphosphate hydrolases"/>
    <property type="match status" value="1"/>
</dbReference>
<dbReference type="InterPro" id="IPR036770">
    <property type="entry name" value="Ankyrin_rpt-contain_sf"/>
</dbReference>
<dbReference type="InterPro" id="IPR002110">
    <property type="entry name" value="Ankyrin_rpt"/>
</dbReference>
<dbReference type="PANTHER" id="PTHR10039:SF15">
    <property type="entry name" value="NACHT DOMAIN-CONTAINING PROTEIN"/>
    <property type="match status" value="1"/>
</dbReference>
<dbReference type="STRING" id="767769.A0A1L9U781"/>
<dbReference type="PROSITE" id="PS50297">
    <property type="entry name" value="ANK_REP_REGION"/>
    <property type="match status" value="1"/>
</dbReference>
<dbReference type="Pfam" id="PF22939">
    <property type="entry name" value="WHD_GPIID"/>
    <property type="match status" value="1"/>
</dbReference>
<dbReference type="OMA" id="FMERICA"/>
<dbReference type="Gene3D" id="1.25.40.20">
    <property type="entry name" value="Ankyrin repeat-containing domain"/>
    <property type="match status" value="1"/>
</dbReference>
<dbReference type="SMART" id="SM00248">
    <property type="entry name" value="ANK"/>
    <property type="match status" value="3"/>
</dbReference>
<evidence type="ECO:0000259" key="3">
    <source>
        <dbReference type="Pfam" id="PF22939"/>
    </source>
</evidence>
<dbReference type="VEuPathDB" id="FungiDB:ASPBRDRAFT_135181"/>
<keyword evidence="6" id="KW-1185">Reference proteome</keyword>
<keyword evidence="2" id="KW-0040">ANK repeat</keyword>
<feature type="domain" description="GPI inositol-deacylase winged helix" evidence="3">
    <location>
        <begin position="308"/>
        <end position="392"/>
    </location>
</feature>
<dbReference type="RefSeq" id="XP_067474773.1">
    <property type="nucleotide sequence ID" value="XM_067618679.1"/>
</dbReference>
<sequence>MNFVIEQRDDNIFKWLAVERYDSDQQGYYNLKSKDTLRWLIDSEELEHWKQGVSRLLHCEGEAGAGKTVATAAVIRHLQENYQFHSKQSPSDVGIAFVYCKIGRTPEPTTFMSVLLKQLCRGRNGLPSRLIEFYEEYKRSGRLLSYDDAYSTLEGVVQEYERVFVAIDALNEYKKDYRDRILGSLVSMSEKEDYNLHIFTTSQVDVGVKKILKNPLHFKFAATSEDVDTYLHHRLKEPDFDMIRESPALKELVMDTIRDSASGSFLLATLQLNQLKESVCGTPRDVKEKLQHLPGRNESYTRALEIIRASENRESALKLLRIVAFARRDLKVEEARHAFAVNLEDAFLDTDYLPAITFMERICAGLVIIDLNADKIELIHPTAKDYLTNELRAGSLLARICITYLSFAEFQGNDCKTEEELISRKETYAFYEYSAINWDSHLGDAEANSEIGCLAIKLLCSPAVASFSQLLETTRSHGETVETAMNGFHVTAMLGNSSTVRALMQIDTIDLDRPDDWDRTPLSWAAKVGNREAVYFLLNSGVVDINSMDRWGWTPLSRAAENGCSVIVRDLLSRGANPNIADYKGRSPLLRASQRG</sequence>
<gene>
    <name evidence="5" type="ORF">ASPBRDRAFT_135181</name>
</gene>
<evidence type="ECO:0000259" key="4">
    <source>
        <dbReference type="Pfam" id="PF24883"/>
    </source>
</evidence>
<accession>A0A1L9U781</accession>
<evidence type="ECO:0000256" key="2">
    <source>
        <dbReference type="PROSITE-ProRule" id="PRU00023"/>
    </source>
</evidence>
<dbReference type="AlphaFoldDB" id="A0A1L9U781"/>
<evidence type="ECO:0000256" key="1">
    <source>
        <dbReference type="ARBA" id="ARBA00022737"/>
    </source>
</evidence>
<dbReference type="Pfam" id="PF24883">
    <property type="entry name" value="NPHP3_N"/>
    <property type="match status" value="1"/>
</dbReference>
<dbReference type="GeneID" id="93571167"/>
<dbReference type="EMBL" id="KV878693">
    <property type="protein sequence ID" value="OJJ67524.1"/>
    <property type="molecule type" value="Genomic_DNA"/>
</dbReference>
<dbReference type="Proteomes" id="UP000184499">
    <property type="component" value="Unassembled WGS sequence"/>
</dbReference>
<keyword evidence="1" id="KW-0677">Repeat</keyword>
<dbReference type="PROSITE" id="PS50088">
    <property type="entry name" value="ANK_REPEAT"/>
    <property type="match status" value="1"/>
</dbReference>
<feature type="repeat" description="ANK" evidence="2">
    <location>
        <begin position="551"/>
        <end position="583"/>
    </location>
</feature>
<proteinExistence type="predicted"/>